<dbReference type="InterPro" id="IPR002477">
    <property type="entry name" value="Peptidoglycan-bd-like"/>
</dbReference>
<evidence type="ECO:0000259" key="2">
    <source>
        <dbReference type="Pfam" id="PF01471"/>
    </source>
</evidence>
<feature type="signal peptide" evidence="1">
    <location>
        <begin position="1"/>
        <end position="17"/>
    </location>
</feature>
<name>A0ABV9ZUP9_9ACTN</name>
<keyword evidence="1" id="KW-0732">Signal</keyword>
<gene>
    <name evidence="3" type="ORF">ACFPP6_09390</name>
</gene>
<dbReference type="SUPFAM" id="SSF47090">
    <property type="entry name" value="PGBD-like"/>
    <property type="match status" value="1"/>
</dbReference>
<evidence type="ECO:0000313" key="3">
    <source>
        <dbReference type="EMBL" id="MFC5144882.1"/>
    </source>
</evidence>
<comment type="caution">
    <text evidence="3">The sequence shown here is derived from an EMBL/GenBank/DDBJ whole genome shotgun (WGS) entry which is preliminary data.</text>
</comment>
<dbReference type="InterPro" id="IPR036366">
    <property type="entry name" value="PGBDSf"/>
</dbReference>
<evidence type="ECO:0000313" key="4">
    <source>
        <dbReference type="Proteomes" id="UP001596222"/>
    </source>
</evidence>
<dbReference type="InterPro" id="IPR036365">
    <property type="entry name" value="PGBD-like_sf"/>
</dbReference>
<dbReference type="EMBL" id="JBHSKJ010000004">
    <property type="protein sequence ID" value="MFC5144882.1"/>
    <property type="molecule type" value="Genomic_DNA"/>
</dbReference>
<keyword evidence="4" id="KW-1185">Reference proteome</keyword>
<organism evidence="3 4">
    <name type="scientific">Streptomyces aureoversilis</name>
    <dbReference type="NCBI Taxonomy" id="67277"/>
    <lineage>
        <taxon>Bacteria</taxon>
        <taxon>Bacillati</taxon>
        <taxon>Actinomycetota</taxon>
        <taxon>Actinomycetes</taxon>
        <taxon>Kitasatosporales</taxon>
        <taxon>Streptomycetaceae</taxon>
        <taxon>Streptomyces</taxon>
    </lineage>
</organism>
<dbReference type="RefSeq" id="WP_382039018.1">
    <property type="nucleotide sequence ID" value="NZ_JBHSKJ010000004.1"/>
</dbReference>
<proteinExistence type="predicted"/>
<accession>A0ABV9ZUP9</accession>
<dbReference type="Proteomes" id="UP001596222">
    <property type="component" value="Unassembled WGS sequence"/>
</dbReference>
<feature type="domain" description="Peptidoglycan binding-like" evidence="2">
    <location>
        <begin position="54"/>
        <end position="109"/>
    </location>
</feature>
<reference evidence="4" key="1">
    <citation type="journal article" date="2019" name="Int. J. Syst. Evol. Microbiol.">
        <title>The Global Catalogue of Microorganisms (GCM) 10K type strain sequencing project: providing services to taxonomists for standard genome sequencing and annotation.</title>
        <authorList>
            <consortium name="The Broad Institute Genomics Platform"/>
            <consortium name="The Broad Institute Genome Sequencing Center for Infectious Disease"/>
            <person name="Wu L."/>
            <person name="Ma J."/>
        </authorList>
    </citation>
    <scope>NUCLEOTIDE SEQUENCE [LARGE SCALE GENOMIC DNA]</scope>
    <source>
        <strain evidence="4">CGMCC 4.1641</strain>
    </source>
</reference>
<feature type="chain" id="PRO_5047146460" evidence="1">
    <location>
        <begin position="18"/>
        <end position="127"/>
    </location>
</feature>
<evidence type="ECO:0000256" key="1">
    <source>
        <dbReference type="SAM" id="SignalP"/>
    </source>
</evidence>
<dbReference type="Pfam" id="PF01471">
    <property type="entry name" value="PG_binding_1"/>
    <property type="match status" value="1"/>
</dbReference>
<protein>
    <submittedName>
        <fullName evidence="3">Peptidoglycan-binding protein</fullName>
    </submittedName>
</protein>
<dbReference type="Gene3D" id="1.10.101.10">
    <property type="entry name" value="PGBD-like superfamily/PGBD"/>
    <property type="match status" value="1"/>
</dbReference>
<sequence length="127" mass="12889">MVLASGLVAATAGQAQAATPICTKTVTKWYEDFSGPVAAASNGSLNCQLGPGNSGSAVRALQNSLKRCSPANPGTVDGIYGSDTKAAVAKLQRSKNVSPADGLYGPKTRSVFEWIVTGPRGAACAIF</sequence>